<feature type="region of interest" description="Disordered" evidence="1">
    <location>
        <begin position="82"/>
        <end position="113"/>
    </location>
</feature>
<gene>
    <name evidence="2" type="ORF">BKA67DRAFT_273391</name>
</gene>
<comment type="caution">
    <text evidence="2">The sequence shown here is derived from an EMBL/GenBank/DDBJ whole genome shotgun (WGS) entry which is preliminary data.</text>
</comment>
<reference evidence="2" key="1">
    <citation type="journal article" date="2021" name="Nat. Commun.">
        <title>Genetic determinants of endophytism in the Arabidopsis root mycobiome.</title>
        <authorList>
            <person name="Mesny F."/>
            <person name="Miyauchi S."/>
            <person name="Thiergart T."/>
            <person name="Pickel B."/>
            <person name="Atanasova L."/>
            <person name="Karlsson M."/>
            <person name="Huettel B."/>
            <person name="Barry K.W."/>
            <person name="Haridas S."/>
            <person name="Chen C."/>
            <person name="Bauer D."/>
            <person name="Andreopoulos W."/>
            <person name="Pangilinan J."/>
            <person name="LaButti K."/>
            <person name="Riley R."/>
            <person name="Lipzen A."/>
            <person name="Clum A."/>
            <person name="Drula E."/>
            <person name="Henrissat B."/>
            <person name="Kohler A."/>
            <person name="Grigoriev I.V."/>
            <person name="Martin F.M."/>
            <person name="Hacquard S."/>
        </authorList>
    </citation>
    <scope>NUCLEOTIDE SEQUENCE</scope>
    <source>
        <strain evidence="2">MPI-SDFR-AT-0073</strain>
    </source>
</reference>
<feature type="region of interest" description="Disordered" evidence="1">
    <location>
        <begin position="173"/>
        <end position="201"/>
    </location>
</feature>
<dbReference type="Proteomes" id="UP000758603">
    <property type="component" value="Unassembled WGS sequence"/>
</dbReference>
<evidence type="ECO:0000313" key="3">
    <source>
        <dbReference type="Proteomes" id="UP000758603"/>
    </source>
</evidence>
<feature type="compositionally biased region" description="Basic and acidic residues" evidence="1">
    <location>
        <begin position="187"/>
        <end position="201"/>
    </location>
</feature>
<name>A0A9P8ULG9_9PEZI</name>
<dbReference type="AlphaFoldDB" id="A0A9P8ULG9"/>
<accession>A0A9P8ULG9</accession>
<dbReference type="RefSeq" id="XP_045958526.1">
    <property type="nucleotide sequence ID" value="XM_046095893.1"/>
</dbReference>
<organism evidence="2 3">
    <name type="scientific">Truncatella angustata</name>
    <dbReference type="NCBI Taxonomy" id="152316"/>
    <lineage>
        <taxon>Eukaryota</taxon>
        <taxon>Fungi</taxon>
        <taxon>Dikarya</taxon>
        <taxon>Ascomycota</taxon>
        <taxon>Pezizomycotina</taxon>
        <taxon>Sordariomycetes</taxon>
        <taxon>Xylariomycetidae</taxon>
        <taxon>Amphisphaeriales</taxon>
        <taxon>Sporocadaceae</taxon>
        <taxon>Truncatella</taxon>
    </lineage>
</organism>
<protein>
    <submittedName>
        <fullName evidence="2">Uncharacterized protein</fullName>
    </submittedName>
</protein>
<dbReference type="EMBL" id="JAGPXC010000004">
    <property type="protein sequence ID" value="KAH6654256.1"/>
    <property type="molecule type" value="Genomic_DNA"/>
</dbReference>
<proteinExistence type="predicted"/>
<sequence length="201" mass="22704">MLLLGLEQSQRLDPLKSPKVASLRSVTPLNANRAGAERQPLALALVRPFVITPQLQKGAAVVGAGACVLAKEEDDCDASLTRRASHHHHHRRCRRQAFPSTPPSSSVEKDRGCSKPFCAPRKEFELTSARHELHSNHNNNRPESQSLEQIYQRSLFDFNPRCIRNCRRRRRRSRTCTPAAPVSSQRLHTDSLDQRNCHQPP</sequence>
<evidence type="ECO:0000313" key="2">
    <source>
        <dbReference type="EMBL" id="KAH6654256.1"/>
    </source>
</evidence>
<evidence type="ECO:0000256" key="1">
    <source>
        <dbReference type="SAM" id="MobiDB-lite"/>
    </source>
</evidence>
<dbReference type="GeneID" id="70124786"/>
<feature type="compositionally biased region" description="Basic residues" evidence="1">
    <location>
        <begin position="83"/>
        <end position="95"/>
    </location>
</feature>
<keyword evidence="3" id="KW-1185">Reference proteome</keyword>